<feature type="domain" description="Integrase catalytic" evidence="1">
    <location>
        <begin position="294"/>
        <end position="485"/>
    </location>
</feature>
<accession>A0A0C2GVS1</accession>
<keyword evidence="3" id="KW-1185">Reference proteome</keyword>
<dbReference type="InterPro" id="IPR036397">
    <property type="entry name" value="RNaseH_sf"/>
</dbReference>
<dbReference type="PROSITE" id="PS50994">
    <property type="entry name" value="INTEGRASE"/>
    <property type="match status" value="1"/>
</dbReference>
<dbReference type="PANTHER" id="PTHR47331">
    <property type="entry name" value="PHD-TYPE DOMAIN-CONTAINING PROTEIN"/>
    <property type="match status" value="1"/>
</dbReference>
<evidence type="ECO:0000259" key="1">
    <source>
        <dbReference type="PROSITE" id="PS50994"/>
    </source>
</evidence>
<sequence length="541" mass="62280">MLNELSMNLLMRKEDISTETAPEVLGIEWNSTKDLLETCCSIGAQSQRKVTKRSVASTIAMIYDPMGWMLPLLHKSKVFLRLLWRDKFDWDTSIPEDRKLEWQKICEDMNGFQMTIPCFLSTTQQQVCFISFTDVSNEAMAACVYLKDRKSTHLLFAKGKLSSLKHEARMPKMELNAFTLAMRITNSVLVQLQTVLQIRRVYIFSDSKIALKWIQSRPLRDAGVMIFNRLTEISKIVTHPETWLLSKDNAEEEQVADFPESEKAILVTHRTTKKSRTNKTGEEKESAQDIFSRFQEQPYTETKRIIARHIGLDYFGPLPVTLTDGSQGECYGAILTCMVTRIIHLDVACDLSRVLRRFFGRRGIPRTITSENAPTFTTGESILKDCVQALERNPTLSRELGNREIEWRHITPYAPWQGEVYERLIKSIKLLLYKTIENTVLTFDELSSIIIEVKALLNTRPLLYIDSNSVSESILRPIDFQQNEIEVNYPFEFSPELEEDLTYLPSSFYQVFLRTEMQAVRLSKLLVKLPISPGIFGKPSI</sequence>
<dbReference type="Proteomes" id="UP000054047">
    <property type="component" value="Unassembled WGS sequence"/>
</dbReference>
<dbReference type="GO" id="GO:0015074">
    <property type="term" value="P:DNA integration"/>
    <property type="evidence" value="ECO:0007669"/>
    <property type="project" value="InterPro"/>
</dbReference>
<dbReference type="SUPFAM" id="SSF53098">
    <property type="entry name" value="Ribonuclease H-like"/>
    <property type="match status" value="1"/>
</dbReference>
<dbReference type="InterPro" id="IPR001584">
    <property type="entry name" value="Integrase_cat-core"/>
</dbReference>
<dbReference type="Gene3D" id="3.30.420.10">
    <property type="entry name" value="Ribonuclease H-like superfamily/Ribonuclease H"/>
    <property type="match status" value="1"/>
</dbReference>
<name>A0A0C2GVS1_9BILA</name>
<dbReference type="OrthoDB" id="5984724at2759"/>
<gene>
    <name evidence="2" type="ORF">ANCDUO_08525</name>
</gene>
<dbReference type="AlphaFoldDB" id="A0A0C2GVS1"/>
<proteinExistence type="predicted"/>
<evidence type="ECO:0000313" key="3">
    <source>
        <dbReference type="Proteomes" id="UP000054047"/>
    </source>
</evidence>
<dbReference type="InterPro" id="IPR012337">
    <property type="entry name" value="RNaseH-like_sf"/>
</dbReference>
<dbReference type="InterPro" id="IPR008042">
    <property type="entry name" value="Retrotrans_Pao"/>
</dbReference>
<dbReference type="Pfam" id="PF05380">
    <property type="entry name" value="Peptidase_A17"/>
    <property type="match status" value="1"/>
</dbReference>
<dbReference type="EMBL" id="KN730315">
    <property type="protein sequence ID" value="KIH61211.1"/>
    <property type="molecule type" value="Genomic_DNA"/>
</dbReference>
<evidence type="ECO:0000313" key="2">
    <source>
        <dbReference type="EMBL" id="KIH61211.1"/>
    </source>
</evidence>
<reference evidence="2 3" key="1">
    <citation type="submission" date="2013-12" db="EMBL/GenBank/DDBJ databases">
        <title>Draft genome of the parsitic nematode Ancylostoma duodenale.</title>
        <authorList>
            <person name="Mitreva M."/>
        </authorList>
    </citation>
    <scope>NUCLEOTIDE SEQUENCE [LARGE SCALE GENOMIC DNA]</scope>
    <source>
        <strain evidence="2 3">Zhejiang</strain>
    </source>
</reference>
<protein>
    <submittedName>
        <fullName evidence="2">Pao retrotransposon peptidase</fullName>
    </submittedName>
</protein>
<organism evidence="2 3">
    <name type="scientific">Ancylostoma duodenale</name>
    <dbReference type="NCBI Taxonomy" id="51022"/>
    <lineage>
        <taxon>Eukaryota</taxon>
        <taxon>Metazoa</taxon>
        <taxon>Ecdysozoa</taxon>
        <taxon>Nematoda</taxon>
        <taxon>Chromadorea</taxon>
        <taxon>Rhabditida</taxon>
        <taxon>Rhabditina</taxon>
        <taxon>Rhabditomorpha</taxon>
        <taxon>Strongyloidea</taxon>
        <taxon>Ancylostomatidae</taxon>
        <taxon>Ancylostomatinae</taxon>
        <taxon>Ancylostoma</taxon>
    </lineage>
</organism>
<dbReference type="GO" id="GO:0003676">
    <property type="term" value="F:nucleic acid binding"/>
    <property type="evidence" value="ECO:0007669"/>
    <property type="project" value="InterPro"/>
</dbReference>
<dbReference type="PANTHER" id="PTHR47331:SF8">
    <property type="match status" value="1"/>
</dbReference>